<evidence type="ECO:0000256" key="11">
    <source>
        <dbReference type="ARBA" id="ARBA00023054"/>
    </source>
</evidence>
<dbReference type="PROSITE" id="PS51271">
    <property type="entry name" value="WAPL"/>
    <property type="match status" value="1"/>
</dbReference>
<evidence type="ECO:0000256" key="14">
    <source>
        <dbReference type="ARBA" id="ARBA00054706"/>
    </source>
</evidence>
<comment type="function">
    <text evidence="14">Regulator of sister chromatid cohesion in mitosis which negatively regulates cohesin association with chromatin. Involved in both sister chromatid cohesion during interphase and sister-chromatid resolution during early stages of mitosis. Couples DNA replication to sister chromatid cohesion. Cohesion ensures that chromosome partitioning is accurate in both meiotic and mitotic cells and plays an important role in DNA repair.</text>
</comment>
<dbReference type="GO" id="GO:0051301">
    <property type="term" value="P:cell division"/>
    <property type="evidence" value="ECO:0007669"/>
    <property type="project" value="UniProtKB-KW"/>
</dbReference>
<dbReference type="GeneTree" id="ENSGT00390000015768"/>
<evidence type="ECO:0000256" key="18">
    <source>
        <dbReference type="SAM" id="Coils"/>
    </source>
</evidence>
<proteinExistence type="inferred from homology"/>
<dbReference type="AlphaFoldDB" id="A0A673Z8Q7"/>
<sequence>MTSRFGKTYSRKGGDGSSSKFDEVLSNKRATLSTKWGETTYKAKVSSKRPGQKTEVAEQPKRPKLSNESSEDPFGFDSDEESKTVTSRVPQAKASPALTTNVRLLHVYMDECFMADKLLVDPSQPSWSNEGATAEKHSYSWYSNASESDKKPIAQTTTLKSEAKDSYDNWDAVMLLGPTSPTPEPTRNPSMWGGAGSYGLGLAREDKPSPEPIPSYVVGQGDFEVPIEPSESQDHSQSLLRASTNCRTYHRPNKGKQAGDSDSTSSTSTSTSTSFSSGPGSGPLKTNNTENSNKPAGRGRTRDYTVLHPSCLSMFNVTIQDRVMEEYTPASAVAAPMTDPGEAGRLKKKNEPAPAKPIRFRPTQSKAKKDTKLDFFGFEENEAGCGANQEEGSSDPVASGSSNYKIKYFGFDDMSGSDSDEDEGSHAKERKAKRAVAIAAAATASLAAMEMRVDSPLSSSEELDSQTSSNTGQGQDLRRGQYYQPPLGIHRPASVQGILRPQLFFCFPLQSPTKAVYNARHWNREPEELPPPPVPRSTTLYTVVQHVKHFNDVVEFGENQEFTDDFEYLATGLKSGQPLNTRCLSIISLATRCAMPSFRMHLRARGKVAQVFKTLNDAPQHPNLSLCTASLMYILSRDRLNMDLDRASLDLMIRLLELEGDHSVAKDNQLTAKEMSKVKEKIRKLCDTVHNKHLDLENITTGHLAMETLLSLTSKRAGDWFKEELRLLGGLDHIVDKVKECVENLSHEDDKEKLVASLWGAERCLRVLESVTVHNPENQGYLIAYKDSQLICSSAKALWHCEEMIQRYSQETGVNSALCSAGTALPYASHSNVGKAVEDCMKAIIGVLLNLTHDNEWGSTKTGEQEDMIMTALNCVLRVPQYLHQERRFDIRVLGLGLLINLVEYSARNRHCLMEMEMDGGAPFNSVLVADKEELKTEGSLTAIAALVQLFLQREQAAIAAEAETDDFINDVPKPKLDQSGEWQESGGEIQWVASENNNTNAVSEKEKAKKEEENEELDLTKALQHAGKHMEDSIVASYTALLLGCLCQGSPMNVTTVRENLPKGDFSIMTEMLKKFLNFMNLTCDVGTAGQKSISRVIDYLEHC</sequence>
<dbReference type="Proteomes" id="UP000472277">
    <property type="component" value="Chromosome 10"/>
</dbReference>
<keyword evidence="8" id="KW-0132">Cell division</keyword>
<dbReference type="FunFam" id="1.25.10.10:FF:000085">
    <property type="entry name" value="Wings apart-like protein homolog"/>
    <property type="match status" value="1"/>
</dbReference>
<comment type="subcellular location">
    <subcellularLocation>
        <location evidence="2">Chromosome</location>
    </subcellularLocation>
    <subcellularLocation>
        <location evidence="3">Cytoplasm</location>
    </subcellularLocation>
    <subcellularLocation>
        <location evidence="1">Nucleus</location>
    </subcellularLocation>
</comment>
<keyword evidence="6" id="KW-0963">Cytoplasm</keyword>
<dbReference type="Pfam" id="PF07814">
    <property type="entry name" value="WAPL"/>
    <property type="match status" value="1"/>
</dbReference>
<feature type="region of interest" description="Disordered" evidence="19">
    <location>
        <begin position="246"/>
        <end position="302"/>
    </location>
</feature>
<dbReference type="InterPro" id="IPR039874">
    <property type="entry name" value="WAPL"/>
</dbReference>
<dbReference type="GO" id="GO:0005634">
    <property type="term" value="C:nucleus"/>
    <property type="evidence" value="ECO:0007669"/>
    <property type="project" value="UniProtKB-SubCell"/>
</dbReference>
<reference evidence="21" key="2">
    <citation type="submission" date="2025-09" db="UniProtKB">
        <authorList>
            <consortium name="Ensembl"/>
        </authorList>
    </citation>
    <scope>IDENTIFICATION</scope>
</reference>
<dbReference type="InterPro" id="IPR011989">
    <property type="entry name" value="ARM-like"/>
</dbReference>
<dbReference type="PANTHER" id="PTHR22100:SF13">
    <property type="entry name" value="WINGS APART-LIKE PROTEIN HOMOLOG"/>
    <property type="match status" value="1"/>
</dbReference>
<keyword evidence="12" id="KW-0539">Nucleus</keyword>
<keyword evidence="11 18" id="KW-0175">Coiled coil</keyword>
<dbReference type="InterPro" id="IPR012502">
    <property type="entry name" value="WAPL_dom"/>
</dbReference>
<feature type="compositionally biased region" description="Basic and acidic residues" evidence="19">
    <location>
        <begin position="342"/>
        <end position="351"/>
    </location>
</feature>
<evidence type="ECO:0000256" key="16">
    <source>
        <dbReference type="ARBA" id="ARBA00069316"/>
    </source>
</evidence>
<evidence type="ECO:0000259" key="20">
    <source>
        <dbReference type="PROSITE" id="PS51271"/>
    </source>
</evidence>
<evidence type="ECO:0000256" key="8">
    <source>
        <dbReference type="ARBA" id="ARBA00022618"/>
    </source>
</evidence>
<evidence type="ECO:0000256" key="5">
    <source>
        <dbReference type="ARBA" id="ARBA00022454"/>
    </source>
</evidence>
<reference evidence="21" key="1">
    <citation type="submission" date="2025-08" db="UniProtKB">
        <authorList>
            <consortium name="Ensembl"/>
        </authorList>
    </citation>
    <scope>IDENTIFICATION</scope>
</reference>
<dbReference type="Ensembl" id="ENSSTUT00000045136.1">
    <property type="protein sequence ID" value="ENSSTUP00000043237.1"/>
    <property type="gene ID" value="ENSSTUG00000017573.1"/>
</dbReference>
<feature type="region of interest" description="Disordered" evidence="19">
    <location>
        <begin position="41"/>
        <end position="93"/>
    </location>
</feature>
<dbReference type="InterPro" id="IPR022771">
    <property type="entry name" value="WAPL_C"/>
</dbReference>
<protein>
    <recommendedName>
        <fullName evidence="16">Wings apart-like protein homolog</fullName>
    </recommendedName>
    <alternativeName>
        <fullName evidence="17">WAPL cohesin release factor</fullName>
    </alternativeName>
</protein>
<evidence type="ECO:0000256" key="6">
    <source>
        <dbReference type="ARBA" id="ARBA00022490"/>
    </source>
</evidence>
<keyword evidence="5" id="KW-0158">Chromosome</keyword>
<evidence type="ECO:0000256" key="15">
    <source>
        <dbReference type="ARBA" id="ARBA00064348"/>
    </source>
</evidence>
<feature type="compositionally biased region" description="Low complexity" evidence="19">
    <location>
        <begin position="260"/>
        <end position="278"/>
    </location>
</feature>
<evidence type="ECO:0000256" key="2">
    <source>
        <dbReference type="ARBA" id="ARBA00004286"/>
    </source>
</evidence>
<feature type="region of interest" description="Disordered" evidence="19">
    <location>
        <begin position="452"/>
        <end position="485"/>
    </location>
</feature>
<keyword evidence="7" id="KW-0597">Phosphoprotein</keyword>
<feature type="region of interest" description="Disordered" evidence="19">
    <location>
        <begin position="179"/>
        <end position="219"/>
    </location>
</feature>
<keyword evidence="13" id="KW-0131">Cell cycle</keyword>
<feature type="compositionally biased region" description="Polar residues" evidence="19">
    <location>
        <begin position="284"/>
        <end position="294"/>
    </location>
</feature>
<gene>
    <name evidence="21" type="primary">WAPL</name>
    <name evidence="21" type="synonym">LOC115201129</name>
</gene>
<evidence type="ECO:0000256" key="19">
    <source>
        <dbReference type="SAM" id="MobiDB-lite"/>
    </source>
</evidence>
<feature type="compositionally biased region" description="Low complexity" evidence="19">
    <location>
        <begin position="452"/>
        <end position="469"/>
    </location>
</feature>
<feature type="coiled-coil region" evidence="18">
    <location>
        <begin position="997"/>
        <end position="1026"/>
    </location>
</feature>
<evidence type="ECO:0000256" key="10">
    <source>
        <dbReference type="ARBA" id="ARBA00022990"/>
    </source>
</evidence>
<evidence type="ECO:0000256" key="12">
    <source>
        <dbReference type="ARBA" id="ARBA00023242"/>
    </source>
</evidence>
<feature type="region of interest" description="Disordered" evidence="19">
    <location>
        <begin position="1"/>
        <end position="24"/>
    </location>
</feature>
<keyword evidence="22" id="KW-1185">Reference proteome</keyword>
<feature type="region of interest" description="Disordered" evidence="19">
    <location>
        <begin position="334"/>
        <end position="358"/>
    </location>
</feature>
<accession>A0A673Z8Q7</accession>
<evidence type="ECO:0000256" key="13">
    <source>
        <dbReference type="ARBA" id="ARBA00023306"/>
    </source>
</evidence>
<evidence type="ECO:0000313" key="22">
    <source>
        <dbReference type="Proteomes" id="UP000472277"/>
    </source>
</evidence>
<dbReference type="GO" id="GO:0005694">
    <property type="term" value="C:chromosome"/>
    <property type="evidence" value="ECO:0007669"/>
    <property type="project" value="UniProtKB-SubCell"/>
</dbReference>
<evidence type="ECO:0000256" key="3">
    <source>
        <dbReference type="ARBA" id="ARBA00004496"/>
    </source>
</evidence>
<organism evidence="21 22">
    <name type="scientific">Salmo trutta</name>
    <name type="common">Brown trout</name>
    <dbReference type="NCBI Taxonomy" id="8032"/>
    <lineage>
        <taxon>Eukaryota</taxon>
        <taxon>Metazoa</taxon>
        <taxon>Chordata</taxon>
        <taxon>Craniata</taxon>
        <taxon>Vertebrata</taxon>
        <taxon>Euteleostomi</taxon>
        <taxon>Actinopterygii</taxon>
        <taxon>Neopterygii</taxon>
        <taxon>Teleostei</taxon>
        <taxon>Protacanthopterygii</taxon>
        <taxon>Salmoniformes</taxon>
        <taxon>Salmonidae</taxon>
        <taxon>Salmoninae</taxon>
        <taxon>Salmo</taxon>
    </lineage>
</organism>
<dbReference type="Gene3D" id="1.25.10.10">
    <property type="entry name" value="Leucine-rich Repeat Variant"/>
    <property type="match status" value="1"/>
</dbReference>
<dbReference type="PANTHER" id="PTHR22100">
    <property type="entry name" value="WINGS APART-LIKE PROTEIN HOMOLOG"/>
    <property type="match status" value="1"/>
</dbReference>
<comment type="subunit">
    <text evidence="15">Interacts with the cohesin complex throughout the cell cycle; interacts with both chromatin-bound and soluble pools of the complex. Interacts with RAD21; the interaction is direct. Interacts with PDS5A; the interaction is direct, cohesin-dependent and competitive with CDCA5/SORORIN. Interacts (via FGF motifs) with PDS5B; the interaction is direct. Interacts with a SMC1 protein (SMC1A or SMC1B) and SMC3.</text>
</comment>
<evidence type="ECO:0000256" key="7">
    <source>
        <dbReference type="ARBA" id="ARBA00022553"/>
    </source>
</evidence>
<name>A0A673Z8Q7_SALTR</name>
<evidence type="ECO:0000256" key="17">
    <source>
        <dbReference type="ARBA" id="ARBA00080613"/>
    </source>
</evidence>
<evidence type="ECO:0000256" key="1">
    <source>
        <dbReference type="ARBA" id="ARBA00004123"/>
    </source>
</evidence>
<comment type="similarity">
    <text evidence="4">Belongs to the WAPL family.</text>
</comment>
<dbReference type="GO" id="GO:0005737">
    <property type="term" value="C:cytoplasm"/>
    <property type="evidence" value="ECO:0007669"/>
    <property type="project" value="UniProtKB-SubCell"/>
</dbReference>
<feature type="domain" description="WAPL" evidence="20">
    <location>
        <begin position="534"/>
        <end position="1084"/>
    </location>
</feature>
<evidence type="ECO:0000313" key="21">
    <source>
        <dbReference type="Ensembl" id="ENSSTUP00000043237.1"/>
    </source>
</evidence>
<evidence type="ECO:0000256" key="9">
    <source>
        <dbReference type="ARBA" id="ARBA00022776"/>
    </source>
</evidence>
<evidence type="ECO:0000256" key="4">
    <source>
        <dbReference type="ARBA" id="ARBA00006854"/>
    </source>
</evidence>
<keyword evidence="10" id="KW-0007">Acetylation</keyword>
<keyword evidence="9" id="KW-0498">Mitosis</keyword>